<reference evidence="3 4" key="1">
    <citation type="submission" date="2015-12" db="EMBL/GenBank/DDBJ databases">
        <title>The genome of Folsomia candida.</title>
        <authorList>
            <person name="Faddeeva A."/>
            <person name="Derks M.F."/>
            <person name="Anvar Y."/>
            <person name="Smit S."/>
            <person name="Van Straalen N."/>
            <person name="Roelofs D."/>
        </authorList>
    </citation>
    <scope>NUCLEOTIDE SEQUENCE [LARGE SCALE GENOMIC DNA]</scope>
    <source>
        <strain evidence="3 4">VU population</strain>
        <tissue evidence="3">Whole body</tissue>
    </source>
</reference>
<keyword evidence="2" id="KW-1133">Transmembrane helix</keyword>
<evidence type="ECO:0000313" key="3">
    <source>
        <dbReference type="EMBL" id="OXA58226.1"/>
    </source>
</evidence>
<feature type="transmembrane region" description="Helical" evidence="2">
    <location>
        <begin position="112"/>
        <end position="134"/>
    </location>
</feature>
<keyword evidence="4" id="KW-1185">Reference proteome</keyword>
<evidence type="ECO:0000313" key="4">
    <source>
        <dbReference type="Proteomes" id="UP000198287"/>
    </source>
</evidence>
<dbReference type="Proteomes" id="UP000198287">
    <property type="component" value="Unassembled WGS sequence"/>
</dbReference>
<keyword evidence="2" id="KW-0472">Membrane</keyword>
<evidence type="ECO:0000256" key="2">
    <source>
        <dbReference type="SAM" id="Phobius"/>
    </source>
</evidence>
<feature type="transmembrane region" description="Helical" evidence="2">
    <location>
        <begin position="12"/>
        <end position="32"/>
    </location>
</feature>
<comment type="caution">
    <text evidence="3">The sequence shown here is derived from an EMBL/GenBank/DDBJ whole genome shotgun (WGS) entry which is preliminary data.</text>
</comment>
<protein>
    <submittedName>
        <fullName evidence="3">Uncharacterized protein</fullName>
    </submittedName>
</protein>
<keyword evidence="2" id="KW-0812">Transmembrane</keyword>
<feature type="region of interest" description="Disordered" evidence="1">
    <location>
        <begin position="200"/>
        <end position="228"/>
    </location>
</feature>
<sequence>MFPDELNWEPVLWIFAGFFLLGCIKYLSMFCASRNSNLTPIDIHKDSLPTFAEALKSPRPIFIIEVEDFEEPPPTYQVAVDPRRLAEMSLLERFLPEISSNYEIKIYKMSSFIWTAFMIVVLIALVVFLIKFLLCNCMLSRGEDSIPIIPGQREAFWIEYDRLRTQAMMARQPPPDFDEALRSSRPVSYVEVVEEPPPTYDDFLKSQTPSPTNSSPVSQGTNFSTSSGQSNAIVVNPFEDDFVFDLSAQESDIDLGEVVFGRRTHISQGTRNPNTESSDA</sequence>
<proteinExistence type="predicted"/>
<feature type="compositionally biased region" description="Polar residues" evidence="1">
    <location>
        <begin position="205"/>
        <end position="228"/>
    </location>
</feature>
<name>A0A226ENS2_FOLCA</name>
<gene>
    <name evidence="3" type="ORF">Fcan01_06594</name>
</gene>
<accession>A0A226ENS2</accession>
<evidence type="ECO:0000256" key="1">
    <source>
        <dbReference type="SAM" id="MobiDB-lite"/>
    </source>
</evidence>
<dbReference type="EMBL" id="LNIX01000003">
    <property type="protein sequence ID" value="OXA58226.1"/>
    <property type="molecule type" value="Genomic_DNA"/>
</dbReference>
<dbReference type="AlphaFoldDB" id="A0A226ENS2"/>
<organism evidence="3 4">
    <name type="scientific">Folsomia candida</name>
    <name type="common">Springtail</name>
    <dbReference type="NCBI Taxonomy" id="158441"/>
    <lineage>
        <taxon>Eukaryota</taxon>
        <taxon>Metazoa</taxon>
        <taxon>Ecdysozoa</taxon>
        <taxon>Arthropoda</taxon>
        <taxon>Hexapoda</taxon>
        <taxon>Collembola</taxon>
        <taxon>Entomobryomorpha</taxon>
        <taxon>Isotomoidea</taxon>
        <taxon>Isotomidae</taxon>
        <taxon>Proisotominae</taxon>
        <taxon>Folsomia</taxon>
    </lineage>
</organism>